<keyword evidence="1 3" id="KW-0689">Ribosomal protein</keyword>
<evidence type="ECO:0000256" key="1">
    <source>
        <dbReference type="ARBA" id="ARBA00022980"/>
    </source>
</evidence>
<dbReference type="STRING" id="501010.NOSIN_01080"/>
<keyword evidence="7" id="KW-1185">Reference proteome</keyword>
<dbReference type="Pfam" id="PF00886">
    <property type="entry name" value="Ribosomal_S16"/>
    <property type="match status" value="1"/>
</dbReference>
<gene>
    <name evidence="3" type="primary">rpsP</name>
    <name evidence="5" type="ORF">HNR06_003267</name>
    <name evidence="6" type="ORF">NOSIN_01080</name>
</gene>
<protein>
    <recommendedName>
        <fullName evidence="3">Small ribosomal subunit protein bS16</fullName>
    </recommendedName>
</protein>
<name>A0A1V3BVR0_9ACTN</name>
<dbReference type="EMBL" id="MCOK01000001">
    <property type="protein sequence ID" value="OOC52595.1"/>
    <property type="molecule type" value="Genomic_DNA"/>
</dbReference>
<reference evidence="7" key="1">
    <citation type="submission" date="2016-08" db="EMBL/GenBank/DDBJ databases">
        <authorList>
            <person name="Tokovenko B."/>
            <person name="Kalinowski J."/>
        </authorList>
    </citation>
    <scope>NUCLEOTIDE SEQUENCE [LARGE SCALE GENOMIC DNA]</scope>
    <source>
        <strain evidence="7">UTMC102</strain>
    </source>
</reference>
<dbReference type="PANTHER" id="PTHR12919:SF20">
    <property type="entry name" value="SMALL RIBOSOMAL SUBUNIT PROTEIN BS16M"/>
    <property type="match status" value="1"/>
</dbReference>
<evidence type="ECO:0000313" key="7">
    <source>
        <dbReference type="Proteomes" id="UP000189004"/>
    </source>
</evidence>
<evidence type="ECO:0000313" key="8">
    <source>
        <dbReference type="Proteomes" id="UP000584931"/>
    </source>
</evidence>
<reference evidence="5 8" key="3">
    <citation type="submission" date="2020-07" db="EMBL/GenBank/DDBJ databases">
        <title>Sequencing the genomes of 1000 actinobacteria strains.</title>
        <authorList>
            <person name="Klenk H.-P."/>
        </authorList>
    </citation>
    <scope>NUCLEOTIDE SEQUENCE [LARGE SCALE GENOMIC DNA]</scope>
    <source>
        <strain evidence="5 8">DSM 45278</strain>
    </source>
</reference>
<comment type="caution">
    <text evidence="6">The sequence shown here is derived from an EMBL/GenBank/DDBJ whole genome shotgun (WGS) entry which is preliminary data.</text>
</comment>
<dbReference type="GO" id="GO:0006412">
    <property type="term" value="P:translation"/>
    <property type="evidence" value="ECO:0007669"/>
    <property type="project" value="UniProtKB-UniRule"/>
</dbReference>
<reference evidence="6" key="2">
    <citation type="submission" date="2016-08" db="EMBL/GenBank/DDBJ databases">
        <authorList>
            <person name="Seilhamer J.J."/>
        </authorList>
    </citation>
    <scope>NUCLEOTIDE SEQUENCE [LARGE SCALE GENOMIC DNA]</scope>
    <source>
        <strain evidence="6">UTMC102</strain>
    </source>
</reference>
<dbReference type="GO" id="GO:0015935">
    <property type="term" value="C:small ribosomal subunit"/>
    <property type="evidence" value="ECO:0007669"/>
    <property type="project" value="TreeGrafter"/>
</dbReference>
<feature type="region of interest" description="Disordered" evidence="4">
    <location>
        <begin position="114"/>
        <end position="171"/>
    </location>
</feature>
<dbReference type="GO" id="GO:0003735">
    <property type="term" value="F:structural constituent of ribosome"/>
    <property type="evidence" value="ECO:0007669"/>
    <property type="project" value="InterPro"/>
</dbReference>
<dbReference type="GO" id="GO:0005737">
    <property type="term" value="C:cytoplasm"/>
    <property type="evidence" value="ECO:0007669"/>
    <property type="project" value="UniProtKB-ARBA"/>
</dbReference>
<evidence type="ECO:0000313" key="5">
    <source>
        <dbReference type="EMBL" id="NYH53678.1"/>
    </source>
</evidence>
<dbReference type="OrthoDB" id="9807878at2"/>
<dbReference type="InterPro" id="IPR023803">
    <property type="entry name" value="Ribosomal_bS16_dom_sf"/>
</dbReference>
<evidence type="ECO:0000313" key="6">
    <source>
        <dbReference type="EMBL" id="OOC52595.1"/>
    </source>
</evidence>
<dbReference type="PROSITE" id="PS00732">
    <property type="entry name" value="RIBOSOMAL_S16"/>
    <property type="match status" value="1"/>
</dbReference>
<dbReference type="InterPro" id="IPR020592">
    <property type="entry name" value="Ribosomal_bS16_CS"/>
</dbReference>
<dbReference type="EMBL" id="JACCHL010000001">
    <property type="protein sequence ID" value="NYH53678.1"/>
    <property type="molecule type" value="Genomic_DNA"/>
</dbReference>
<dbReference type="NCBIfam" id="NF011093">
    <property type="entry name" value="PRK14520.1"/>
    <property type="match status" value="1"/>
</dbReference>
<dbReference type="PANTHER" id="PTHR12919">
    <property type="entry name" value="30S RIBOSOMAL PROTEIN S16"/>
    <property type="match status" value="1"/>
</dbReference>
<dbReference type="RefSeq" id="WP_077688939.1">
    <property type="nucleotide sequence ID" value="NZ_JACCHL010000001.1"/>
</dbReference>
<keyword evidence="2 3" id="KW-0687">Ribonucleoprotein</keyword>
<proteinExistence type="inferred from homology"/>
<accession>A0A7Y9XDJ0</accession>
<evidence type="ECO:0000256" key="2">
    <source>
        <dbReference type="ARBA" id="ARBA00023274"/>
    </source>
</evidence>
<feature type="region of interest" description="Disordered" evidence="4">
    <location>
        <begin position="84"/>
        <end position="103"/>
    </location>
</feature>
<dbReference type="AlphaFoldDB" id="A0A1V3BVR0"/>
<evidence type="ECO:0000256" key="3">
    <source>
        <dbReference type="HAMAP-Rule" id="MF_00385"/>
    </source>
</evidence>
<dbReference type="Proteomes" id="UP000584931">
    <property type="component" value="Unassembled WGS sequence"/>
</dbReference>
<organism evidence="6 7">
    <name type="scientific">Nocardiopsis sinuspersici</name>
    <dbReference type="NCBI Taxonomy" id="501010"/>
    <lineage>
        <taxon>Bacteria</taxon>
        <taxon>Bacillati</taxon>
        <taxon>Actinomycetota</taxon>
        <taxon>Actinomycetes</taxon>
        <taxon>Streptosporangiales</taxon>
        <taxon>Nocardiopsidaceae</taxon>
        <taxon>Nocardiopsis</taxon>
    </lineage>
</organism>
<dbReference type="Proteomes" id="UP000189004">
    <property type="component" value="Unassembled WGS sequence"/>
</dbReference>
<dbReference type="HAMAP" id="MF_00385">
    <property type="entry name" value="Ribosomal_bS16"/>
    <property type="match status" value="1"/>
</dbReference>
<evidence type="ECO:0000256" key="4">
    <source>
        <dbReference type="SAM" id="MobiDB-lite"/>
    </source>
</evidence>
<feature type="compositionally biased region" description="Basic and acidic residues" evidence="4">
    <location>
        <begin position="130"/>
        <end position="171"/>
    </location>
</feature>
<comment type="similarity">
    <text evidence="3">Belongs to the bacterial ribosomal protein bS16 family.</text>
</comment>
<accession>A0A1V3BVR0</accession>
<dbReference type="InterPro" id="IPR000307">
    <property type="entry name" value="Ribosomal_bS16"/>
</dbReference>
<dbReference type="SUPFAM" id="SSF54565">
    <property type="entry name" value="Ribosomal protein S16"/>
    <property type="match status" value="1"/>
</dbReference>
<sequence>MAVKLKLKRMGKIRTPQYRIIVADARNKRDGRAIEEIGKYHPKEHPSLIEVDSERAQYWLSVGAQPSDAVKVLLRKTGDWQKFKGLPAPAPLQVAEPKDPEAKEAAFQAALKELVLPGAEGKGKGKKSEKKADKAEKPAEPAATEKKADKADKAEKPAETATAEKKSEGEA</sequence>
<dbReference type="Gene3D" id="3.30.1320.10">
    <property type="match status" value="1"/>
</dbReference>
<dbReference type="NCBIfam" id="TIGR00002">
    <property type="entry name" value="S16"/>
    <property type="match status" value="1"/>
</dbReference>